<evidence type="ECO:0000256" key="2">
    <source>
        <dbReference type="ARBA" id="ARBA00022801"/>
    </source>
</evidence>
<dbReference type="SFLD" id="SFLDG01129">
    <property type="entry name" value="C1.5:_HAD__Beta-PGM__Phosphata"/>
    <property type="match status" value="1"/>
</dbReference>
<dbReference type="EC" id="3.8.1.2" evidence="4"/>
<dbReference type="AlphaFoldDB" id="A0A4P7QDB7"/>
<comment type="cofactor">
    <cofactor evidence="1">
        <name>Mg(2+)</name>
        <dbReference type="ChEBI" id="CHEBI:18420"/>
    </cofactor>
</comment>
<evidence type="ECO:0000313" key="4">
    <source>
        <dbReference type="EMBL" id="QCB27343.1"/>
    </source>
</evidence>
<dbReference type="InterPro" id="IPR036412">
    <property type="entry name" value="HAD-like_sf"/>
</dbReference>
<dbReference type="PRINTS" id="PR00413">
    <property type="entry name" value="HADHALOGNASE"/>
</dbReference>
<dbReference type="OrthoDB" id="9810501at2"/>
<dbReference type="Pfam" id="PF00702">
    <property type="entry name" value="Hydrolase"/>
    <property type="match status" value="1"/>
</dbReference>
<dbReference type="SUPFAM" id="SSF56784">
    <property type="entry name" value="HAD-like"/>
    <property type="match status" value="1"/>
</dbReference>
<evidence type="ECO:0000256" key="3">
    <source>
        <dbReference type="ARBA" id="ARBA00022842"/>
    </source>
</evidence>
<dbReference type="GO" id="GO:0018784">
    <property type="term" value="F:(S)-2-haloacid dehalogenase activity"/>
    <property type="evidence" value="ECO:0007669"/>
    <property type="project" value="UniProtKB-EC"/>
</dbReference>
<dbReference type="InterPro" id="IPR023198">
    <property type="entry name" value="PGP-like_dom2"/>
</dbReference>
<evidence type="ECO:0000256" key="1">
    <source>
        <dbReference type="ARBA" id="ARBA00001946"/>
    </source>
</evidence>
<dbReference type="EMBL" id="CP039247">
    <property type="protein sequence ID" value="QCB27343.1"/>
    <property type="molecule type" value="Genomic_DNA"/>
</dbReference>
<dbReference type="Proteomes" id="UP000296352">
    <property type="component" value="Chromosome"/>
</dbReference>
<dbReference type="InterPro" id="IPR006439">
    <property type="entry name" value="HAD-SF_hydro_IA"/>
</dbReference>
<proteinExistence type="predicted"/>
<dbReference type="InterPro" id="IPR051400">
    <property type="entry name" value="HAD-like_hydrolase"/>
</dbReference>
<keyword evidence="3" id="KW-0460">Magnesium</keyword>
<accession>A0A4P7QDB7</accession>
<sequence>MITAKAVLFDLDGTLTDHERAMAQALDEWCVELGMPTGQHQRFRDIELKWFHRFERGEISHQDQRIGRTREFTGRTSISDAAATELFADYLAAYEKHWQAYPDAVACVQRALDAGLKVGILTNGRADMQAGKMRAGGVDLPGVELFATVDMGTPKPQPGAYHRACAALGVDPADTVMIGDNWPNDVAGARAAGLRAVYIPRDNLQDPATPPSAAAEAISSLDELTFRLG</sequence>
<name>A0A4P7QDB7_9CORY</name>
<dbReference type="NCBIfam" id="TIGR01549">
    <property type="entry name" value="HAD-SF-IA-v1"/>
    <property type="match status" value="1"/>
</dbReference>
<dbReference type="KEGG" id="cee:CENDO_00160"/>
<dbReference type="RefSeq" id="WP_136140235.1">
    <property type="nucleotide sequence ID" value="NZ_CP039247.1"/>
</dbReference>
<dbReference type="PANTHER" id="PTHR46470:SF4">
    <property type="entry name" value="5-AMINO-6-(5-PHOSPHO-D-RIBITYLAMINO)URACIL PHOSPHATASE YIGB"/>
    <property type="match status" value="1"/>
</dbReference>
<evidence type="ECO:0000313" key="5">
    <source>
        <dbReference type="Proteomes" id="UP000296352"/>
    </source>
</evidence>
<gene>
    <name evidence="4" type="primary">hdl IVa</name>
    <name evidence="4" type="ORF">CENDO_00160</name>
</gene>
<dbReference type="InterPro" id="IPR023214">
    <property type="entry name" value="HAD_sf"/>
</dbReference>
<dbReference type="Gene3D" id="1.10.150.240">
    <property type="entry name" value="Putative phosphatase, domain 2"/>
    <property type="match status" value="1"/>
</dbReference>
<dbReference type="SFLD" id="SFLDS00003">
    <property type="entry name" value="Haloacid_Dehalogenase"/>
    <property type="match status" value="1"/>
</dbReference>
<dbReference type="NCBIfam" id="TIGR01509">
    <property type="entry name" value="HAD-SF-IA-v3"/>
    <property type="match status" value="1"/>
</dbReference>
<protein>
    <submittedName>
        <fullName evidence="4">(S)-2-haloacid dehalogenase 4A</fullName>
        <ecNumber evidence="4">3.8.1.2</ecNumber>
    </submittedName>
</protein>
<organism evidence="4 5">
    <name type="scientific">Corynebacterium endometrii</name>
    <dbReference type="NCBI Taxonomy" id="2488819"/>
    <lineage>
        <taxon>Bacteria</taxon>
        <taxon>Bacillati</taxon>
        <taxon>Actinomycetota</taxon>
        <taxon>Actinomycetes</taxon>
        <taxon>Mycobacteriales</taxon>
        <taxon>Corynebacteriaceae</taxon>
        <taxon>Corynebacterium</taxon>
    </lineage>
</organism>
<reference evidence="4 5" key="1">
    <citation type="submission" date="2019-04" db="EMBL/GenBank/DDBJ databases">
        <title>Corynebacterium endometrii sp. nov., isolated from the uterus of a cow with endometritis.</title>
        <authorList>
            <person name="Ballas P."/>
            <person name="Ruckert C."/>
            <person name="Wagener K."/>
            <person name="Drillich M."/>
            <person name="Kaempfer P."/>
            <person name="Busse H.-J."/>
            <person name="Ehling-Schulz M."/>
        </authorList>
    </citation>
    <scope>NUCLEOTIDE SEQUENCE [LARGE SCALE GENOMIC DNA]</scope>
    <source>
        <strain evidence="4 5">LMM-1653</strain>
    </source>
</reference>
<dbReference type="GO" id="GO:0044281">
    <property type="term" value="P:small molecule metabolic process"/>
    <property type="evidence" value="ECO:0007669"/>
    <property type="project" value="UniProtKB-ARBA"/>
</dbReference>
<keyword evidence="2 4" id="KW-0378">Hydrolase</keyword>
<keyword evidence="5" id="KW-1185">Reference proteome</keyword>
<dbReference type="Gene3D" id="3.40.50.1000">
    <property type="entry name" value="HAD superfamily/HAD-like"/>
    <property type="match status" value="1"/>
</dbReference>
<dbReference type="PANTHER" id="PTHR46470">
    <property type="entry name" value="N-ACYLNEURAMINATE-9-PHOSPHATASE"/>
    <property type="match status" value="1"/>
</dbReference>